<dbReference type="Pfam" id="PF00072">
    <property type="entry name" value="Response_reg"/>
    <property type="match status" value="1"/>
</dbReference>
<dbReference type="Gene3D" id="3.40.50.2300">
    <property type="match status" value="1"/>
</dbReference>
<evidence type="ECO:0000313" key="4">
    <source>
        <dbReference type="Proteomes" id="UP000017819"/>
    </source>
</evidence>
<dbReference type="InterPro" id="IPR001789">
    <property type="entry name" value="Sig_transdc_resp-reg_receiver"/>
</dbReference>
<dbReference type="STRING" id="631454.N177_2611"/>
<evidence type="ECO:0000259" key="2">
    <source>
        <dbReference type="PROSITE" id="PS50110"/>
    </source>
</evidence>
<feature type="domain" description="Response regulatory" evidence="2">
    <location>
        <begin position="1"/>
        <end position="104"/>
    </location>
</feature>
<dbReference type="OrthoDB" id="9782655at2"/>
<dbReference type="InterPro" id="IPR011006">
    <property type="entry name" value="CheY-like_superfamily"/>
</dbReference>
<proteinExistence type="predicted"/>
<feature type="modified residue" description="4-aspartylphosphate" evidence="1">
    <location>
        <position position="41"/>
    </location>
</feature>
<keyword evidence="1" id="KW-0597">Phosphoprotein</keyword>
<dbReference type="PROSITE" id="PS50110">
    <property type="entry name" value="RESPONSE_REGULATORY"/>
    <property type="match status" value="1"/>
</dbReference>
<dbReference type="GO" id="GO:0000160">
    <property type="term" value="P:phosphorelay signal transduction system"/>
    <property type="evidence" value="ECO:0007669"/>
    <property type="project" value="InterPro"/>
</dbReference>
<evidence type="ECO:0000313" key="3">
    <source>
        <dbReference type="EMBL" id="ESR24162.1"/>
    </source>
</evidence>
<organism evidence="3 4">
    <name type="scientific">Lutibaculum baratangense AMV1</name>
    <dbReference type="NCBI Taxonomy" id="631454"/>
    <lineage>
        <taxon>Bacteria</taxon>
        <taxon>Pseudomonadati</taxon>
        <taxon>Pseudomonadota</taxon>
        <taxon>Alphaproteobacteria</taxon>
        <taxon>Hyphomicrobiales</taxon>
        <taxon>Tepidamorphaceae</taxon>
        <taxon>Lutibaculum</taxon>
    </lineage>
</organism>
<dbReference type="Proteomes" id="UP000017819">
    <property type="component" value="Unassembled WGS sequence"/>
</dbReference>
<gene>
    <name evidence="3" type="ORF">N177_2611</name>
</gene>
<protein>
    <recommendedName>
        <fullName evidence="2">Response regulatory domain-containing protein</fullName>
    </recommendedName>
</protein>
<evidence type="ECO:0000256" key="1">
    <source>
        <dbReference type="PROSITE-ProRule" id="PRU00169"/>
    </source>
</evidence>
<dbReference type="SUPFAM" id="SSF52172">
    <property type="entry name" value="CheY-like"/>
    <property type="match status" value="1"/>
</dbReference>
<name>V4QWN0_9HYPH</name>
<comment type="caution">
    <text evidence="3">The sequence shown here is derived from an EMBL/GenBank/DDBJ whole genome shotgun (WGS) entry which is preliminary data.</text>
</comment>
<dbReference type="RefSeq" id="WP_023432740.1">
    <property type="nucleotide sequence ID" value="NZ_AWXZ01000035.1"/>
</dbReference>
<dbReference type="AlphaFoldDB" id="V4QWN0"/>
<reference evidence="3 4" key="1">
    <citation type="journal article" date="2014" name="Genome Announc.">
        <title>Draft Genome Sequence of Lutibaculum baratangense Strain AMV1T, Isolated from a Mud Volcano in Andamans, India.</title>
        <authorList>
            <person name="Singh A."/>
            <person name="Sreenivas A."/>
            <person name="Sathyanarayana Reddy G."/>
            <person name="Pinnaka A.K."/>
            <person name="Shivaji S."/>
        </authorList>
    </citation>
    <scope>NUCLEOTIDE SEQUENCE [LARGE SCALE GENOMIC DNA]</scope>
    <source>
        <strain evidence="3 4">AMV1</strain>
    </source>
</reference>
<keyword evidence="4" id="KW-1185">Reference proteome</keyword>
<dbReference type="EMBL" id="AWXZ01000035">
    <property type="protein sequence ID" value="ESR24162.1"/>
    <property type="molecule type" value="Genomic_DNA"/>
</dbReference>
<accession>V4QWN0</accession>
<sequence length="114" mass="12063">MTRLLVGSLIERTGLQMVAVGCAEEALLRFCREHFDCVMIDVAMDGTAGLATARAIRDRCAPVLPIIALGTGELNRVLQHAGFSAVLETPRDGTQIANALYAAMSPARAGATLH</sequence>